<proteinExistence type="predicted"/>
<reference evidence="3" key="1">
    <citation type="submission" date="2017-01" db="EMBL/GenBank/DDBJ databases">
        <authorList>
            <person name="Varghese N."/>
            <person name="Submissions S."/>
        </authorList>
    </citation>
    <scope>NUCLEOTIDE SEQUENCE [LARGE SCALE GENOMIC DNA]</scope>
    <source>
        <strain evidence="3">ATCC 700103</strain>
    </source>
</reference>
<protein>
    <recommendedName>
        <fullName evidence="4">Transport system permease protein</fullName>
    </recommendedName>
</protein>
<feature type="transmembrane region" description="Helical" evidence="1">
    <location>
        <begin position="401"/>
        <end position="422"/>
    </location>
</feature>
<evidence type="ECO:0000313" key="2">
    <source>
        <dbReference type="EMBL" id="SIQ19219.1"/>
    </source>
</evidence>
<dbReference type="OrthoDB" id="92225at2"/>
<organism evidence="2 3">
    <name type="scientific">Halanaerobium kushneri</name>
    <dbReference type="NCBI Taxonomy" id="56779"/>
    <lineage>
        <taxon>Bacteria</taxon>
        <taxon>Bacillati</taxon>
        <taxon>Bacillota</taxon>
        <taxon>Clostridia</taxon>
        <taxon>Halanaerobiales</taxon>
        <taxon>Halanaerobiaceae</taxon>
        <taxon>Halanaerobium</taxon>
    </lineage>
</organism>
<dbReference type="EMBL" id="FTNC01000002">
    <property type="protein sequence ID" value="SIQ19219.1"/>
    <property type="molecule type" value="Genomic_DNA"/>
</dbReference>
<evidence type="ECO:0008006" key="4">
    <source>
        <dbReference type="Google" id="ProtNLM"/>
    </source>
</evidence>
<sequence>MQTILMALMGGLAAILTNKGIAVFNDGLRPIIPEHVEGRMSKRDLAATSFAMSFGLVIGFGIPFSLSANILLIHSILLGTDVIGTWAPDGKKGMVTAGIVGALYGLGLMYGLEFVVNIFEKMPVNFLSDLGKVGDPIVVAFAAFPALATAYQFGIKKGVFNLLAAGLVRQLAVTFSPLMLAGMEVSINPEGMALITGMLILLIFATREKSSNTNVGDLVSVFSERVARIKKNLPMLAVMGALVAAATAYQILAGDPISLNLMKEGALNEAALAALARGVGFIPLIATTAIATGVYSPVGMTFIFAAALFIKNPLLAAIAGAVIISLEILFLDKLAGLLDRFPGIKKAGDNIRTAMSKLLEVALLVGGMNAANAIIPGFGFLFVAGLYILNEIGDQPIVRMAVGPTAAILVGIIANIFVLLSISF</sequence>
<feature type="transmembrane region" description="Helical" evidence="1">
    <location>
        <begin position="272"/>
        <end position="295"/>
    </location>
</feature>
<keyword evidence="1" id="KW-0472">Membrane</keyword>
<dbReference type="InterPro" id="IPR019733">
    <property type="entry name" value="Uncharacterised_YhfT"/>
</dbReference>
<evidence type="ECO:0000313" key="3">
    <source>
        <dbReference type="Proteomes" id="UP000185669"/>
    </source>
</evidence>
<feature type="transmembrane region" description="Helical" evidence="1">
    <location>
        <begin position="187"/>
        <end position="205"/>
    </location>
</feature>
<accession>A0A1N6QRG8</accession>
<dbReference type="AlphaFoldDB" id="A0A1N6QRG8"/>
<keyword evidence="1" id="KW-1133">Transmembrane helix</keyword>
<feature type="transmembrane region" description="Helical" evidence="1">
    <location>
        <begin position="302"/>
        <end position="331"/>
    </location>
</feature>
<dbReference type="Pfam" id="PF10797">
    <property type="entry name" value="YhfT"/>
    <property type="match status" value="1"/>
</dbReference>
<feature type="transmembrane region" description="Helical" evidence="1">
    <location>
        <begin position="361"/>
        <end position="389"/>
    </location>
</feature>
<feature type="transmembrane region" description="Helical" evidence="1">
    <location>
        <begin position="233"/>
        <end position="252"/>
    </location>
</feature>
<name>A0A1N6QRG8_9FIRM</name>
<dbReference type="Proteomes" id="UP000185669">
    <property type="component" value="Unassembled WGS sequence"/>
</dbReference>
<evidence type="ECO:0000256" key="1">
    <source>
        <dbReference type="SAM" id="Phobius"/>
    </source>
</evidence>
<gene>
    <name evidence="2" type="ORF">SAMN05421834_10244</name>
</gene>
<dbReference type="STRING" id="56779.SAMN05421834_10244"/>
<feature type="transmembrane region" description="Helical" evidence="1">
    <location>
        <begin position="136"/>
        <end position="153"/>
    </location>
</feature>
<keyword evidence="1" id="KW-0812">Transmembrane</keyword>
<dbReference type="RefSeq" id="WP_076543721.1">
    <property type="nucleotide sequence ID" value="NZ_FTNC01000002.1"/>
</dbReference>
<feature type="transmembrane region" description="Helical" evidence="1">
    <location>
        <begin position="94"/>
        <end position="116"/>
    </location>
</feature>
<keyword evidence="3" id="KW-1185">Reference proteome</keyword>